<keyword evidence="10" id="KW-1185">Reference proteome</keyword>
<keyword evidence="4" id="KW-0132">Cell division</keyword>
<keyword evidence="5" id="KW-0498">Mitosis</keyword>
<evidence type="ECO:0000256" key="2">
    <source>
        <dbReference type="ARBA" id="ARBA00004629"/>
    </source>
</evidence>
<comment type="subcellular location">
    <subcellularLocation>
        <location evidence="2">Chromosome</location>
        <location evidence="2">Centromere</location>
        <location evidence="2">Kinetochore</location>
    </subcellularLocation>
    <subcellularLocation>
        <location evidence="1">Nucleus</location>
    </subcellularLocation>
</comment>
<accession>A0A1U7YV29</accession>
<dbReference type="GO" id="GO:0051301">
    <property type="term" value="P:cell division"/>
    <property type="evidence" value="ECO:0007669"/>
    <property type="project" value="UniProtKB-KW"/>
</dbReference>
<dbReference type="PANTHER" id="PTHR15459">
    <property type="entry name" value="POLYAMINE-MODULATED FACTOR 1"/>
    <property type="match status" value="1"/>
</dbReference>
<gene>
    <name evidence="11" type="primary">LOC104587279</name>
</gene>
<proteinExistence type="predicted"/>
<evidence type="ECO:0000313" key="10">
    <source>
        <dbReference type="Proteomes" id="UP000189703"/>
    </source>
</evidence>
<dbReference type="OrthoDB" id="506494at2759"/>
<dbReference type="Pfam" id="PF03980">
    <property type="entry name" value="Nnf1"/>
    <property type="match status" value="1"/>
</dbReference>
<protein>
    <submittedName>
        <fullName evidence="11">Uncharacterized protein LOC104587279 isoform X1</fullName>
    </submittedName>
</protein>
<evidence type="ECO:0000256" key="1">
    <source>
        <dbReference type="ARBA" id="ARBA00004123"/>
    </source>
</evidence>
<keyword evidence="8" id="KW-0131">Cell cycle</keyword>
<reference evidence="11" key="1">
    <citation type="submission" date="2025-08" db="UniProtKB">
        <authorList>
            <consortium name="RefSeq"/>
        </authorList>
    </citation>
    <scope>IDENTIFICATION</scope>
</reference>
<organism evidence="10 11">
    <name type="scientific">Nelumbo nucifera</name>
    <name type="common">Sacred lotus</name>
    <dbReference type="NCBI Taxonomy" id="4432"/>
    <lineage>
        <taxon>Eukaryota</taxon>
        <taxon>Viridiplantae</taxon>
        <taxon>Streptophyta</taxon>
        <taxon>Embryophyta</taxon>
        <taxon>Tracheophyta</taxon>
        <taxon>Spermatophyta</taxon>
        <taxon>Magnoliopsida</taxon>
        <taxon>Proteales</taxon>
        <taxon>Nelumbonaceae</taxon>
        <taxon>Nelumbo</taxon>
    </lineage>
</organism>
<dbReference type="RefSeq" id="XP_010243124.1">
    <property type="nucleotide sequence ID" value="XM_010244822.2"/>
</dbReference>
<evidence type="ECO:0000256" key="4">
    <source>
        <dbReference type="ARBA" id="ARBA00022618"/>
    </source>
</evidence>
<dbReference type="AlphaFoldDB" id="A0A1U7YV29"/>
<sequence>MDQESQNPPPGLRHLNLKKSFKLGIRSLLTACSKEDFSKAFSMFNNAEQEGLHRLFLQVITSMHENIEEQFESICRETEVGTILDIVEQFVEEQTLDTLSTDKTNIDVVEQELSRAKKDEIQYLTSMLDTAMEHNRLIKARIESLKERQDLSTIEDTVGKLRSWNCNYGQI</sequence>
<keyword evidence="3" id="KW-0158">Chromosome</keyword>
<keyword evidence="7" id="KW-0539">Nucleus</keyword>
<evidence type="ECO:0000256" key="6">
    <source>
        <dbReference type="ARBA" id="ARBA00022838"/>
    </source>
</evidence>
<dbReference type="KEGG" id="nnu:104587279"/>
<dbReference type="FunCoup" id="A0A1U7YV29">
    <property type="interactions" value="944"/>
</dbReference>
<dbReference type="GO" id="GO:0007059">
    <property type="term" value="P:chromosome segregation"/>
    <property type="evidence" value="ECO:0000318"/>
    <property type="project" value="GO_Central"/>
</dbReference>
<evidence type="ECO:0000256" key="9">
    <source>
        <dbReference type="ARBA" id="ARBA00023328"/>
    </source>
</evidence>
<keyword evidence="9" id="KW-0137">Centromere</keyword>
<evidence type="ECO:0000256" key="7">
    <source>
        <dbReference type="ARBA" id="ARBA00023242"/>
    </source>
</evidence>
<dbReference type="Proteomes" id="UP000189703">
    <property type="component" value="Unplaced"/>
</dbReference>
<evidence type="ECO:0000256" key="3">
    <source>
        <dbReference type="ARBA" id="ARBA00022454"/>
    </source>
</evidence>
<dbReference type="GeneID" id="104587279"/>
<evidence type="ECO:0000256" key="8">
    <source>
        <dbReference type="ARBA" id="ARBA00023306"/>
    </source>
</evidence>
<dbReference type="InterPro" id="IPR007128">
    <property type="entry name" value="PMF1/Nnf1"/>
</dbReference>
<dbReference type="eggNOG" id="ENOG502S23Z">
    <property type="taxonomic scope" value="Eukaryota"/>
</dbReference>
<name>A0A1U7YV29_NELNU</name>
<evidence type="ECO:0000313" key="11">
    <source>
        <dbReference type="RefSeq" id="XP_010243124.1"/>
    </source>
</evidence>
<dbReference type="PANTHER" id="PTHR15459:SF3">
    <property type="entry name" value="POLYAMINE-MODULATED FACTOR 1"/>
    <property type="match status" value="1"/>
</dbReference>
<dbReference type="GO" id="GO:0000444">
    <property type="term" value="C:MIS12/MIND type complex"/>
    <property type="evidence" value="ECO:0000318"/>
    <property type="project" value="GO_Central"/>
</dbReference>
<keyword evidence="6" id="KW-0995">Kinetochore</keyword>
<evidence type="ECO:0000256" key="5">
    <source>
        <dbReference type="ARBA" id="ARBA00022776"/>
    </source>
</evidence>
<dbReference type="GO" id="GO:0005634">
    <property type="term" value="C:nucleus"/>
    <property type="evidence" value="ECO:0007669"/>
    <property type="project" value="UniProtKB-SubCell"/>
</dbReference>
<dbReference type="OMA" id="KKNEIHY"/>